<accession>A0A1I8I6S9</accession>
<organism evidence="1 2">
    <name type="scientific">Macrostomum lignano</name>
    <dbReference type="NCBI Taxonomy" id="282301"/>
    <lineage>
        <taxon>Eukaryota</taxon>
        <taxon>Metazoa</taxon>
        <taxon>Spiralia</taxon>
        <taxon>Lophotrochozoa</taxon>
        <taxon>Platyhelminthes</taxon>
        <taxon>Rhabditophora</taxon>
        <taxon>Macrostomorpha</taxon>
        <taxon>Macrostomida</taxon>
        <taxon>Macrostomidae</taxon>
        <taxon>Macrostomum</taxon>
    </lineage>
</organism>
<reference evidence="2" key="1">
    <citation type="submission" date="2016-11" db="UniProtKB">
        <authorList>
            <consortium name="WormBaseParasite"/>
        </authorList>
    </citation>
    <scope>IDENTIFICATION</scope>
</reference>
<evidence type="ECO:0000313" key="1">
    <source>
        <dbReference type="Proteomes" id="UP000095280"/>
    </source>
</evidence>
<proteinExistence type="predicted"/>
<dbReference type="AlphaFoldDB" id="A0A1I8I6S9"/>
<dbReference type="WBParaSite" id="maker-uti_cns_0010407-snap-gene-0.2-mRNA-1">
    <property type="protein sequence ID" value="maker-uti_cns_0010407-snap-gene-0.2-mRNA-1"/>
    <property type="gene ID" value="maker-uti_cns_0010407-snap-gene-0.2"/>
</dbReference>
<dbReference type="Proteomes" id="UP000095280">
    <property type="component" value="Unplaced"/>
</dbReference>
<protein>
    <submittedName>
        <fullName evidence="2">Alternative protein</fullName>
    </submittedName>
</protein>
<keyword evidence="1" id="KW-1185">Reference proteome</keyword>
<sequence length="54" mass="5495">MRCSPVCAAKPAGQWLKAPTSPPCRSGWPPSAAAQSAWPGPAGCCQLCFPGRPG</sequence>
<name>A0A1I8I6S9_9PLAT</name>
<evidence type="ECO:0000313" key="2">
    <source>
        <dbReference type="WBParaSite" id="maker-uti_cns_0010407-snap-gene-0.2-mRNA-1"/>
    </source>
</evidence>